<evidence type="ECO:0000256" key="8">
    <source>
        <dbReference type="ARBA" id="ARBA00022605"/>
    </source>
</evidence>
<dbReference type="GO" id="GO:0009098">
    <property type="term" value="P:L-leucine biosynthetic process"/>
    <property type="evidence" value="ECO:0007669"/>
    <property type="project" value="UniProtKB-UniPathway"/>
</dbReference>
<keyword evidence="12" id="KW-1185">Reference proteome</keyword>
<dbReference type="UniPathway" id="UPA00048">
    <property type="reaction ID" value="UER00071"/>
</dbReference>
<organism evidence="11 12">
    <name type="scientific">Glycocaulis alkaliphilus</name>
    <dbReference type="NCBI Taxonomy" id="1434191"/>
    <lineage>
        <taxon>Bacteria</taxon>
        <taxon>Pseudomonadati</taxon>
        <taxon>Pseudomonadota</taxon>
        <taxon>Alphaproteobacteria</taxon>
        <taxon>Maricaulales</taxon>
        <taxon>Maricaulaceae</taxon>
        <taxon>Glycocaulis</taxon>
    </lineage>
</organism>
<evidence type="ECO:0000256" key="2">
    <source>
        <dbReference type="ARBA" id="ARBA00002695"/>
    </source>
</evidence>
<keyword evidence="8" id="KW-0028">Amino-acid biosynthesis</keyword>
<dbReference type="InterPro" id="IPR015928">
    <property type="entry name" value="Aconitase/3IPM_dehydase_swvl"/>
</dbReference>
<keyword evidence="11" id="KW-0413">Isomerase</keyword>
<evidence type="ECO:0000256" key="4">
    <source>
        <dbReference type="ARBA" id="ARBA00009845"/>
    </source>
</evidence>
<dbReference type="PANTHER" id="PTHR43345:SF5">
    <property type="entry name" value="3-ISOPROPYLMALATE DEHYDRATASE SMALL SUBUNIT"/>
    <property type="match status" value="1"/>
</dbReference>
<dbReference type="AlphaFoldDB" id="A0A3T0E6H0"/>
<dbReference type="Pfam" id="PF00694">
    <property type="entry name" value="Aconitase_C"/>
    <property type="match status" value="1"/>
</dbReference>
<evidence type="ECO:0000256" key="9">
    <source>
        <dbReference type="ARBA" id="ARBA00023239"/>
    </source>
</evidence>
<dbReference type="Gene3D" id="3.20.19.10">
    <property type="entry name" value="Aconitase, domain 4"/>
    <property type="match status" value="1"/>
</dbReference>
<evidence type="ECO:0000256" key="10">
    <source>
        <dbReference type="ARBA" id="ARBA00023304"/>
    </source>
</evidence>
<keyword evidence="9" id="KW-0456">Lyase</keyword>
<reference evidence="11 12" key="1">
    <citation type="submission" date="2016-12" db="EMBL/GenBank/DDBJ databases">
        <title>The genome of dimorphic prosthecate Glycocaulis alkaliphilus 6b-8t, isolated from crude oil dictates its adaptability in petroleum environments.</title>
        <authorList>
            <person name="Wu X.-L."/>
            <person name="Geng S."/>
        </authorList>
    </citation>
    <scope>NUCLEOTIDE SEQUENCE [LARGE SCALE GENOMIC DNA]</scope>
    <source>
        <strain evidence="11 12">6B-8</strain>
    </source>
</reference>
<evidence type="ECO:0000256" key="7">
    <source>
        <dbReference type="ARBA" id="ARBA00022430"/>
    </source>
</evidence>
<sequence>MVQREPITEIRSRSFALQEHNIDTDQIIPARFLTTTERGALADACFRDWRFDGAGKPTDHPLNAVETETHSVLIAGDNFGCGSSREHAPWALRDFGVRAVITTRAGDIFKANAANNGLVVAEIDAEAHAALLERTGEEVTVSLADMSVTSGNVRAGFTLEPFARTCLIEGHDALGFLLAREDAITRFEQASAA</sequence>
<evidence type="ECO:0000256" key="5">
    <source>
        <dbReference type="ARBA" id="ARBA00011271"/>
    </source>
</evidence>
<evidence type="ECO:0000256" key="3">
    <source>
        <dbReference type="ARBA" id="ARBA00004729"/>
    </source>
</evidence>
<dbReference type="InterPro" id="IPR033940">
    <property type="entry name" value="IPMI_Swivel"/>
</dbReference>
<dbReference type="GO" id="GO:0016853">
    <property type="term" value="F:isomerase activity"/>
    <property type="evidence" value="ECO:0007669"/>
    <property type="project" value="UniProtKB-KW"/>
</dbReference>
<dbReference type="KEGG" id="gak:X907_0312"/>
<dbReference type="SUPFAM" id="SSF52016">
    <property type="entry name" value="LeuD/IlvD-like"/>
    <property type="match status" value="1"/>
</dbReference>
<name>A0A3T0E6H0_9PROT</name>
<gene>
    <name evidence="11" type="ORF">X907_0312</name>
</gene>
<dbReference type="Proteomes" id="UP000286954">
    <property type="component" value="Chromosome"/>
</dbReference>
<comment type="catalytic activity">
    <reaction evidence="1">
        <text>(2R,3S)-3-isopropylmalate = (2S)-2-isopropylmalate</text>
        <dbReference type="Rhea" id="RHEA:32287"/>
        <dbReference type="ChEBI" id="CHEBI:1178"/>
        <dbReference type="ChEBI" id="CHEBI:35121"/>
        <dbReference type="EC" id="4.2.1.33"/>
    </reaction>
</comment>
<evidence type="ECO:0000256" key="6">
    <source>
        <dbReference type="ARBA" id="ARBA00011998"/>
    </source>
</evidence>
<accession>A0A3T0E6H0</accession>
<dbReference type="GO" id="GO:0009316">
    <property type="term" value="C:3-isopropylmalate dehydratase complex"/>
    <property type="evidence" value="ECO:0007669"/>
    <property type="project" value="InterPro"/>
</dbReference>
<dbReference type="NCBIfam" id="TIGR00171">
    <property type="entry name" value="leuD"/>
    <property type="match status" value="1"/>
</dbReference>
<dbReference type="PANTHER" id="PTHR43345">
    <property type="entry name" value="3-ISOPROPYLMALATE DEHYDRATASE SMALL SUBUNIT 2-RELATED-RELATED"/>
    <property type="match status" value="1"/>
</dbReference>
<comment type="subunit">
    <text evidence="5">Heterodimer of LeuC and LeuD.</text>
</comment>
<evidence type="ECO:0000256" key="1">
    <source>
        <dbReference type="ARBA" id="ARBA00000491"/>
    </source>
</evidence>
<proteinExistence type="inferred from homology"/>
<dbReference type="NCBIfam" id="NF002458">
    <property type="entry name" value="PRK01641.1"/>
    <property type="match status" value="1"/>
</dbReference>
<dbReference type="InterPro" id="IPR000573">
    <property type="entry name" value="AconitaseA/IPMdHydase_ssu_swvl"/>
</dbReference>
<keyword evidence="7" id="KW-0432">Leucine biosynthesis</keyword>
<comment type="function">
    <text evidence="2">Catalyzes the isomerization between 2-isopropylmalate and 3-isopropylmalate, via the formation of 2-isopropylmaleate.</text>
</comment>
<dbReference type="InterPro" id="IPR050075">
    <property type="entry name" value="LeuD"/>
</dbReference>
<dbReference type="EC" id="4.2.1.33" evidence="6"/>
<evidence type="ECO:0000313" key="12">
    <source>
        <dbReference type="Proteomes" id="UP000286954"/>
    </source>
</evidence>
<keyword evidence="10" id="KW-0100">Branched-chain amino acid biosynthesis</keyword>
<protein>
    <recommendedName>
        <fullName evidence="6">3-isopropylmalate dehydratase</fullName>
        <ecNumber evidence="6">4.2.1.33</ecNumber>
    </recommendedName>
</protein>
<dbReference type="InterPro" id="IPR004431">
    <property type="entry name" value="3-IsopropMal_deHydase_ssu"/>
</dbReference>
<comment type="similarity">
    <text evidence="4">Belongs to the LeuD family. LeuD type 1 subfamily.</text>
</comment>
<dbReference type="GO" id="GO:0003861">
    <property type="term" value="F:3-isopropylmalate dehydratase activity"/>
    <property type="evidence" value="ECO:0007669"/>
    <property type="project" value="UniProtKB-EC"/>
</dbReference>
<dbReference type="EMBL" id="CP018911">
    <property type="protein sequence ID" value="AZU02860.1"/>
    <property type="molecule type" value="Genomic_DNA"/>
</dbReference>
<evidence type="ECO:0000313" key="11">
    <source>
        <dbReference type="EMBL" id="AZU02860.1"/>
    </source>
</evidence>
<dbReference type="CDD" id="cd01577">
    <property type="entry name" value="IPMI_Swivel"/>
    <property type="match status" value="1"/>
</dbReference>
<comment type="pathway">
    <text evidence="3">Amino-acid biosynthesis; L-leucine biosynthesis; L-leucine from 3-methyl-2-oxobutanoate: step 2/4.</text>
</comment>